<proteinExistence type="predicted"/>
<dbReference type="Proteomes" id="UP000266723">
    <property type="component" value="Unassembled WGS sequence"/>
</dbReference>
<accession>A0ABQ7EUN1</accession>
<name>A0ABQ7EUN1_BRACR</name>
<evidence type="ECO:0000313" key="1">
    <source>
        <dbReference type="EMBL" id="KAF3607282.1"/>
    </source>
</evidence>
<comment type="caution">
    <text evidence="1">The sequence shown here is derived from an EMBL/GenBank/DDBJ whole genome shotgun (WGS) entry which is preliminary data.</text>
</comment>
<sequence length="111" mass="12911">MTRYCAGYITLTDRQDLTPPRTAQGQFFFLLTTCIYYQPLLEQRCFWGYLDGKEAKKICSHNLLTARRRKWTTVRKVPLACPDNIINLDLRNPIAGELDSTIPWELGHNFS</sequence>
<protein>
    <submittedName>
        <fullName evidence="1">Uncharacterized protein</fullName>
    </submittedName>
</protein>
<reference evidence="1 2" key="1">
    <citation type="journal article" date="2020" name="BMC Genomics">
        <title>Intraspecific diversification of the crop wild relative Brassica cretica Lam. using demographic model selection.</title>
        <authorList>
            <person name="Kioukis A."/>
            <person name="Michalopoulou V.A."/>
            <person name="Briers L."/>
            <person name="Pirintsos S."/>
            <person name="Studholme D.J."/>
            <person name="Pavlidis P."/>
            <person name="Sarris P.F."/>
        </authorList>
    </citation>
    <scope>NUCLEOTIDE SEQUENCE [LARGE SCALE GENOMIC DNA]</scope>
    <source>
        <strain evidence="2">cv. PFS-1207/04</strain>
    </source>
</reference>
<keyword evidence="2" id="KW-1185">Reference proteome</keyword>
<evidence type="ECO:0000313" key="2">
    <source>
        <dbReference type="Proteomes" id="UP000266723"/>
    </source>
</evidence>
<dbReference type="EMBL" id="QGKV02000297">
    <property type="protein sequence ID" value="KAF3607282.1"/>
    <property type="molecule type" value="Genomic_DNA"/>
</dbReference>
<gene>
    <name evidence="1" type="ORF">DY000_02047320</name>
</gene>
<organism evidence="1 2">
    <name type="scientific">Brassica cretica</name>
    <name type="common">Mustard</name>
    <dbReference type="NCBI Taxonomy" id="69181"/>
    <lineage>
        <taxon>Eukaryota</taxon>
        <taxon>Viridiplantae</taxon>
        <taxon>Streptophyta</taxon>
        <taxon>Embryophyta</taxon>
        <taxon>Tracheophyta</taxon>
        <taxon>Spermatophyta</taxon>
        <taxon>Magnoliopsida</taxon>
        <taxon>eudicotyledons</taxon>
        <taxon>Gunneridae</taxon>
        <taxon>Pentapetalae</taxon>
        <taxon>rosids</taxon>
        <taxon>malvids</taxon>
        <taxon>Brassicales</taxon>
        <taxon>Brassicaceae</taxon>
        <taxon>Brassiceae</taxon>
        <taxon>Brassica</taxon>
    </lineage>
</organism>